<accession>A0A7J5TVN5</accession>
<dbReference type="InterPro" id="IPR025877">
    <property type="entry name" value="MobA-like_NTP_Trfase"/>
</dbReference>
<dbReference type="GO" id="GO:0016779">
    <property type="term" value="F:nucleotidyltransferase activity"/>
    <property type="evidence" value="ECO:0007669"/>
    <property type="project" value="UniProtKB-ARBA"/>
</dbReference>
<dbReference type="RefSeq" id="WP_152125944.1">
    <property type="nucleotide sequence ID" value="NZ_WELI01000009.1"/>
</dbReference>
<keyword evidence="3" id="KW-1185">Reference proteome</keyword>
<dbReference type="EMBL" id="WELI01000009">
    <property type="protein sequence ID" value="KAB7727993.1"/>
    <property type="molecule type" value="Genomic_DNA"/>
</dbReference>
<reference evidence="2 3" key="1">
    <citation type="submission" date="2019-10" db="EMBL/GenBank/DDBJ databases">
        <title>Rudanella paleaurantiibacter sp. nov., isolated from sludge.</title>
        <authorList>
            <person name="Xu S.Q."/>
        </authorList>
    </citation>
    <scope>NUCLEOTIDE SEQUENCE [LARGE SCALE GENOMIC DNA]</scope>
    <source>
        <strain evidence="2 3">HX-22-17</strain>
    </source>
</reference>
<gene>
    <name evidence="2" type="ORF">F5984_19755</name>
</gene>
<evidence type="ECO:0000313" key="3">
    <source>
        <dbReference type="Proteomes" id="UP000488299"/>
    </source>
</evidence>
<dbReference type="CDD" id="cd04182">
    <property type="entry name" value="GT_2_like_f"/>
    <property type="match status" value="1"/>
</dbReference>
<evidence type="ECO:0000259" key="1">
    <source>
        <dbReference type="Pfam" id="PF12804"/>
    </source>
</evidence>
<dbReference type="Pfam" id="PF12804">
    <property type="entry name" value="NTP_transf_3"/>
    <property type="match status" value="1"/>
</dbReference>
<name>A0A7J5TVN5_9BACT</name>
<dbReference type="Proteomes" id="UP000488299">
    <property type="component" value="Unassembled WGS sequence"/>
</dbReference>
<sequence>MTIGTVILAAGSSSRLGQPKQLLVHEGKTLVRRITEMALALDKGPVTVVLGANRHAIADELEGLPVTLIDNPRHAEGLSSSLKMGLAGLYMTQKKLDGVLVLLTDQPHVSLGLLVRLVEMFADGEKGIVASRYGEEGPLGVPALFATKYIDELLGLTGDKGARWIIVKHRDDCAEVPFEQGLIDLDSPQDLERFYGRKSD</sequence>
<organism evidence="2 3">
    <name type="scientific">Rudanella paleaurantiibacter</name>
    <dbReference type="NCBI Taxonomy" id="2614655"/>
    <lineage>
        <taxon>Bacteria</taxon>
        <taxon>Pseudomonadati</taxon>
        <taxon>Bacteroidota</taxon>
        <taxon>Cytophagia</taxon>
        <taxon>Cytophagales</taxon>
        <taxon>Cytophagaceae</taxon>
        <taxon>Rudanella</taxon>
    </lineage>
</organism>
<dbReference type="Gene3D" id="3.90.550.10">
    <property type="entry name" value="Spore Coat Polysaccharide Biosynthesis Protein SpsA, Chain A"/>
    <property type="match status" value="1"/>
</dbReference>
<protein>
    <submittedName>
        <fullName evidence="2">NTP transferase domain-containing protein</fullName>
    </submittedName>
</protein>
<evidence type="ECO:0000313" key="2">
    <source>
        <dbReference type="EMBL" id="KAB7727993.1"/>
    </source>
</evidence>
<dbReference type="PANTHER" id="PTHR43777">
    <property type="entry name" value="MOLYBDENUM COFACTOR CYTIDYLYLTRANSFERASE"/>
    <property type="match status" value="1"/>
</dbReference>
<feature type="domain" description="MobA-like NTP transferase" evidence="1">
    <location>
        <begin position="6"/>
        <end position="169"/>
    </location>
</feature>
<keyword evidence="2" id="KW-0808">Transferase</keyword>
<comment type="caution">
    <text evidence="2">The sequence shown here is derived from an EMBL/GenBank/DDBJ whole genome shotgun (WGS) entry which is preliminary data.</text>
</comment>
<dbReference type="PANTHER" id="PTHR43777:SF1">
    <property type="entry name" value="MOLYBDENUM COFACTOR CYTIDYLYLTRANSFERASE"/>
    <property type="match status" value="1"/>
</dbReference>
<dbReference type="SUPFAM" id="SSF53448">
    <property type="entry name" value="Nucleotide-diphospho-sugar transferases"/>
    <property type="match status" value="1"/>
</dbReference>
<dbReference type="InterPro" id="IPR029044">
    <property type="entry name" value="Nucleotide-diphossugar_trans"/>
</dbReference>
<dbReference type="AlphaFoldDB" id="A0A7J5TVN5"/>
<proteinExistence type="predicted"/>